<keyword evidence="3" id="KW-1134">Transmembrane beta strand</keyword>
<keyword evidence="5" id="KW-0732">Signal</keyword>
<accession>A0ABU6LJ17</accession>
<dbReference type="Gene3D" id="3.30.1300.30">
    <property type="entry name" value="GSPII I/J protein-like"/>
    <property type="match status" value="1"/>
</dbReference>
<evidence type="ECO:0000256" key="7">
    <source>
        <dbReference type="ARBA" id="ARBA00023237"/>
    </source>
</evidence>
<evidence type="ECO:0000259" key="8">
    <source>
        <dbReference type="Pfam" id="PF03895"/>
    </source>
</evidence>
<protein>
    <submittedName>
        <fullName evidence="9">YadA C-terminal domain-containing protein</fullName>
    </submittedName>
</protein>
<evidence type="ECO:0000313" key="9">
    <source>
        <dbReference type="EMBL" id="MEC6899548.1"/>
    </source>
</evidence>
<dbReference type="Proteomes" id="UP001339429">
    <property type="component" value="Unassembled WGS sequence"/>
</dbReference>
<dbReference type="SUPFAM" id="SSF54523">
    <property type="entry name" value="Pili subunits"/>
    <property type="match status" value="1"/>
</dbReference>
<evidence type="ECO:0000256" key="5">
    <source>
        <dbReference type="ARBA" id="ARBA00022729"/>
    </source>
</evidence>
<evidence type="ECO:0000256" key="1">
    <source>
        <dbReference type="ARBA" id="ARBA00004241"/>
    </source>
</evidence>
<keyword evidence="6" id="KW-0472">Membrane</keyword>
<evidence type="ECO:0000313" key="10">
    <source>
        <dbReference type="Proteomes" id="UP001339429"/>
    </source>
</evidence>
<keyword evidence="7" id="KW-0998">Cell outer membrane</keyword>
<comment type="caution">
    <text evidence="9">The sequence shown here is derived from an EMBL/GenBank/DDBJ whole genome shotgun (WGS) entry which is preliminary data.</text>
</comment>
<comment type="subcellular location">
    <subcellularLocation>
        <location evidence="2">Cell outer membrane</location>
    </subcellularLocation>
    <subcellularLocation>
        <location evidence="1">Cell surface</location>
    </subcellularLocation>
</comment>
<evidence type="ECO:0000256" key="3">
    <source>
        <dbReference type="ARBA" id="ARBA00022452"/>
    </source>
</evidence>
<organism evidence="9 10">
    <name type="scientific">Photobacterium piscicola</name>
    <dbReference type="NCBI Taxonomy" id="1378299"/>
    <lineage>
        <taxon>Bacteria</taxon>
        <taxon>Pseudomonadati</taxon>
        <taxon>Pseudomonadota</taxon>
        <taxon>Gammaproteobacteria</taxon>
        <taxon>Vibrionales</taxon>
        <taxon>Vibrionaceae</taxon>
        <taxon>Photobacterium</taxon>
    </lineage>
</organism>
<feature type="domain" description="Trimeric autotransporter adhesin YadA-like C-terminal membrane anchor" evidence="8">
    <location>
        <begin position="51"/>
        <end position="99"/>
    </location>
</feature>
<evidence type="ECO:0000256" key="4">
    <source>
        <dbReference type="ARBA" id="ARBA00022692"/>
    </source>
</evidence>
<dbReference type="Pfam" id="PF03895">
    <property type="entry name" value="YadA_anchor"/>
    <property type="match status" value="1"/>
</dbReference>
<dbReference type="EMBL" id="JAYXUD010000010">
    <property type="protein sequence ID" value="MEC6899548.1"/>
    <property type="molecule type" value="Genomic_DNA"/>
</dbReference>
<dbReference type="InterPro" id="IPR005594">
    <property type="entry name" value="YadA_C"/>
</dbReference>
<proteinExistence type="predicted"/>
<keyword evidence="4" id="KW-0812">Transmembrane</keyword>
<evidence type="ECO:0000256" key="6">
    <source>
        <dbReference type="ARBA" id="ARBA00023136"/>
    </source>
</evidence>
<gene>
    <name evidence="9" type="ORF">VXS00_12925</name>
</gene>
<sequence length="100" mass="10981">MNIQHNSVRIDHLYNQLKNDIYQVRKHADAGTASAMAITQIVAPLNDYKYNIGIGSYGEQAATAIGAKFRVNQSITVGLTSSYDSQHNFGTSIGSNWSFN</sequence>
<reference evidence="9 10" key="1">
    <citation type="submission" date="2024-01" db="EMBL/GenBank/DDBJ databases">
        <title>Active colonisers of the gastrointestinal tract of Atlantic salmon farmed in a warm water region.</title>
        <authorList>
            <person name="Bowman J.P."/>
        </authorList>
    </citation>
    <scope>NUCLEOTIDE SEQUENCE [LARGE SCALE GENOMIC DNA]</scope>
    <source>
        <strain evidence="9 10">S4MW1</strain>
    </source>
</reference>
<evidence type="ECO:0000256" key="2">
    <source>
        <dbReference type="ARBA" id="ARBA00004442"/>
    </source>
</evidence>
<keyword evidence="10" id="KW-1185">Reference proteome</keyword>
<dbReference type="RefSeq" id="WP_327779938.1">
    <property type="nucleotide sequence ID" value="NZ_JAYXUD010000010.1"/>
</dbReference>
<name>A0ABU6LJ17_9GAMM</name>
<dbReference type="InterPro" id="IPR045584">
    <property type="entry name" value="Pilin-like"/>
</dbReference>